<dbReference type="EMBL" id="JAMXQU010000003">
    <property type="protein sequence ID" value="MCO6159621.1"/>
    <property type="molecule type" value="Genomic_DNA"/>
</dbReference>
<organism evidence="2 3">
    <name type="scientific">Asaia lannensis NBRC 102526</name>
    <dbReference type="NCBI Taxonomy" id="1307926"/>
    <lineage>
        <taxon>Bacteria</taxon>
        <taxon>Pseudomonadati</taxon>
        <taxon>Pseudomonadota</taxon>
        <taxon>Alphaproteobacteria</taxon>
        <taxon>Acetobacterales</taxon>
        <taxon>Acetobacteraceae</taxon>
        <taxon>Asaia</taxon>
    </lineage>
</organism>
<proteinExistence type="predicted"/>
<sequence length="281" mass="31048">MHDDSLVPFLAHIARCHTAILPGDRRPVALGQHIFGLADPRLFDALTSFGYASDPDRTAGSPSFQLPENTDLVILGERLAALGLYRPHNELFDVFDDKGDVIGQIDRGALPLLGCTAAGVHLNGLVRRDDGLFLWMGHRARNKRLDPGKLDHLAAGGICAGLTPLEALVKEAGEEAAIPPALAEQARPVATLRYAMERPEGLRQDTLFCYDLTLLEDFTPQPVDGEVEYFELMPIETVYRLVRDTTEIKFNVNLVLIDLFIREGLFTPEQSIVLREALDRA</sequence>
<comment type="caution">
    <text evidence="2">The sequence shown here is derived from an EMBL/GenBank/DDBJ whole genome shotgun (WGS) entry which is preliminary data.</text>
</comment>
<dbReference type="InterPro" id="IPR015797">
    <property type="entry name" value="NUDIX_hydrolase-like_dom_sf"/>
</dbReference>
<reference evidence="2 3" key="1">
    <citation type="submission" date="2022-06" db="EMBL/GenBank/DDBJ databases">
        <title>Whole-genome of Asaia lannensis strain LMG 27011T.</title>
        <authorList>
            <person name="Sombolestani A."/>
        </authorList>
    </citation>
    <scope>NUCLEOTIDE SEQUENCE [LARGE SCALE GENOMIC DNA]</scope>
    <source>
        <strain evidence="2 3">NBRC 102526</strain>
    </source>
</reference>
<dbReference type="PANTHER" id="PTHR13622">
    <property type="entry name" value="THIAMIN PYROPHOSPHOKINASE"/>
    <property type="match status" value="1"/>
</dbReference>
<dbReference type="PANTHER" id="PTHR13622:SF8">
    <property type="entry name" value="THIAMIN PYROPHOSPHOKINASE 1"/>
    <property type="match status" value="1"/>
</dbReference>
<dbReference type="CDD" id="cd03676">
    <property type="entry name" value="NUDIX_Tnr3_like"/>
    <property type="match status" value="1"/>
</dbReference>
<accession>A0ABT1CFU2</accession>
<evidence type="ECO:0000313" key="3">
    <source>
        <dbReference type="Proteomes" id="UP001523401"/>
    </source>
</evidence>
<dbReference type="SUPFAM" id="SSF55811">
    <property type="entry name" value="Nudix"/>
    <property type="match status" value="1"/>
</dbReference>
<evidence type="ECO:0000313" key="2">
    <source>
        <dbReference type="EMBL" id="MCO6159621.1"/>
    </source>
</evidence>
<dbReference type="RefSeq" id="WP_252848987.1">
    <property type="nucleotide sequence ID" value="NZ_BAPW01000023.1"/>
</dbReference>
<gene>
    <name evidence="2" type="ORF">NF685_06200</name>
</gene>
<dbReference type="Gene3D" id="3.90.79.10">
    <property type="entry name" value="Nucleoside Triphosphate Pyrophosphohydrolase"/>
    <property type="match status" value="1"/>
</dbReference>
<dbReference type="Pfam" id="PF00293">
    <property type="entry name" value="NUDIX"/>
    <property type="match status" value="1"/>
</dbReference>
<evidence type="ECO:0000259" key="1">
    <source>
        <dbReference type="PROSITE" id="PS51462"/>
    </source>
</evidence>
<dbReference type="InterPro" id="IPR000086">
    <property type="entry name" value="NUDIX_hydrolase_dom"/>
</dbReference>
<feature type="domain" description="Nudix hydrolase" evidence="1">
    <location>
        <begin position="112"/>
        <end position="258"/>
    </location>
</feature>
<keyword evidence="3" id="KW-1185">Reference proteome</keyword>
<name>A0ABT1CFU2_9PROT</name>
<dbReference type="Proteomes" id="UP001523401">
    <property type="component" value="Unassembled WGS sequence"/>
</dbReference>
<protein>
    <submittedName>
        <fullName evidence="2">NUDIX domain-containing protein</fullName>
    </submittedName>
</protein>
<dbReference type="PROSITE" id="PS51462">
    <property type="entry name" value="NUDIX"/>
    <property type="match status" value="1"/>
</dbReference>